<evidence type="ECO:0000313" key="1">
    <source>
        <dbReference type="EMBL" id="MDR7362443.1"/>
    </source>
</evidence>
<evidence type="ECO:0000313" key="2">
    <source>
        <dbReference type="Proteomes" id="UP001183648"/>
    </source>
</evidence>
<gene>
    <name evidence="1" type="ORF">J2S63_001996</name>
</gene>
<protein>
    <submittedName>
        <fullName evidence="1">Uncharacterized protein</fullName>
    </submittedName>
</protein>
<dbReference type="EMBL" id="JAVDYG010000001">
    <property type="protein sequence ID" value="MDR7362443.1"/>
    <property type="molecule type" value="Genomic_DNA"/>
</dbReference>
<organism evidence="1 2">
    <name type="scientific">Nocardioides marmoribigeumensis</name>
    <dbReference type="NCBI Taxonomy" id="433649"/>
    <lineage>
        <taxon>Bacteria</taxon>
        <taxon>Bacillati</taxon>
        <taxon>Actinomycetota</taxon>
        <taxon>Actinomycetes</taxon>
        <taxon>Propionibacteriales</taxon>
        <taxon>Nocardioidaceae</taxon>
        <taxon>Nocardioides</taxon>
    </lineage>
</organism>
<accession>A0ABU2BWQ9</accession>
<dbReference type="Proteomes" id="UP001183648">
    <property type="component" value="Unassembled WGS sequence"/>
</dbReference>
<reference evidence="1 2" key="1">
    <citation type="submission" date="2023-07" db="EMBL/GenBank/DDBJ databases">
        <title>Sequencing the genomes of 1000 actinobacteria strains.</title>
        <authorList>
            <person name="Klenk H.-P."/>
        </authorList>
    </citation>
    <scope>NUCLEOTIDE SEQUENCE [LARGE SCALE GENOMIC DNA]</scope>
    <source>
        <strain evidence="1 2">DSM 19426</strain>
    </source>
</reference>
<name>A0ABU2BWQ9_9ACTN</name>
<sequence>MTDLDELLREQLRAAADEGPAFVAPDLTGEPPATHRRRWPAVLAAAAVLAVGGVGYTVLREPEQVGSADCGYVVRWDGRRWTGIGIDRSPVAGDTLGQGAVLGCDEGRGRIPDEPVVVRSVRGVDAREAILVGGEVLLPEGSTTLPGALRGAREPVRCDLEGTARLAGRWTGATGPRKVRFDGDLRPPYRIDFVTSDQRVTDGWASVVLHARATATSRPLRPAEVKAMLWHEGEEVLTAHCVDGRFVADSIDPGS</sequence>
<dbReference type="RefSeq" id="WP_310301757.1">
    <property type="nucleotide sequence ID" value="NZ_BAAAPS010000008.1"/>
</dbReference>
<keyword evidence="2" id="KW-1185">Reference proteome</keyword>
<comment type="caution">
    <text evidence="1">The sequence shown here is derived from an EMBL/GenBank/DDBJ whole genome shotgun (WGS) entry which is preliminary data.</text>
</comment>
<proteinExistence type="predicted"/>